<dbReference type="HOGENOM" id="CLU_014401_1_1_1"/>
<comment type="subcellular location">
    <subcellularLocation>
        <location evidence="1">Membrane</location>
    </subcellularLocation>
</comment>
<evidence type="ECO:0000256" key="1">
    <source>
        <dbReference type="ARBA" id="ARBA00004370"/>
    </source>
</evidence>
<dbReference type="GO" id="GO:0000329">
    <property type="term" value="C:fungal-type vacuole membrane"/>
    <property type="evidence" value="ECO:0007669"/>
    <property type="project" value="TreeGrafter"/>
</dbReference>
<dbReference type="InterPro" id="IPR052599">
    <property type="entry name" value="SLC43A_AATransporter"/>
</dbReference>
<feature type="transmembrane region" description="Helical" evidence="6">
    <location>
        <begin position="260"/>
        <end position="278"/>
    </location>
</feature>
<feature type="transmembrane region" description="Helical" evidence="6">
    <location>
        <begin position="166"/>
        <end position="188"/>
    </location>
</feature>
<dbReference type="PANTHER" id="PTHR20772">
    <property type="entry name" value="PROTEIN FMP42"/>
    <property type="match status" value="1"/>
</dbReference>
<keyword evidence="8" id="KW-1185">Reference proteome</keyword>
<dbReference type="EMBL" id="GL698590">
    <property type="protein sequence ID" value="EFY85108.1"/>
    <property type="molecule type" value="Genomic_DNA"/>
</dbReference>
<dbReference type="FunCoup" id="E9EG70">
    <property type="interactions" value="47"/>
</dbReference>
<evidence type="ECO:0000256" key="3">
    <source>
        <dbReference type="ARBA" id="ARBA00022989"/>
    </source>
</evidence>
<feature type="transmembrane region" description="Helical" evidence="6">
    <location>
        <begin position="445"/>
        <end position="462"/>
    </location>
</feature>
<feature type="region of interest" description="Disordered" evidence="5">
    <location>
        <begin position="296"/>
        <end position="315"/>
    </location>
</feature>
<dbReference type="Proteomes" id="UP000002499">
    <property type="component" value="Unassembled WGS sequence"/>
</dbReference>
<accession>E9EG70</accession>
<name>E9EG70_METAQ</name>
<evidence type="ECO:0000256" key="5">
    <source>
        <dbReference type="SAM" id="MobiDB-lite"/>
    </source>
</evidence>
<dbReference type="SUPFAM" id="SSF103473">
    <property type="entry name" value="MFS general substrate transporter"/>
    <property type="match status" value="1"/>
</dbReference>
<dbReference type="AlphaFoldDB" id="E9EG70"/>
<feature type="transmembrane region" description="Helical" evidence="6">
    <location>
        <begin position="497"/>
        <end position="518"/>
    </location>
</feature>
<dbReference type="Gene3D" id="1.20.1250.20">
    <property type="entry name" value="MFS general substrate transporter like domains"/>
    <property type="match status" value="1"/>
</dbReference>
<feature type="compositionally biased region" description="Basic and acidic residues" evidence="5">
    <location>
        <begin position="296"/>
        <end position="305"/>
    </location>
</feature>
<keyword evidence="3 6" id="KW-1133">Transmembrane helix</keyword>
<dbReference type="OrthoDB" id="330047at2759"/>
<keyword evidence="2 6" id="KW-0812">Transmembrane</keyword>
<feature type="transmembrane region" description="Helical" evidence="6">
    <location>
        <begin position="538"/>
        <end position="559"/>
    </location>
</feature>
<feature type="transmembrane region" description="Helical" evidence="6">
    <location>
        <begin position="420"/>
        <end position="440"/>
    </location>
</feature>
<dbReference type="InterPro" id="IPR036259">
    <property type="entry name" value="MFS_trans_sf"/>
</dbReference>
<feature type="transmembrane region" description="Helical" evidence="6">
    <location>
        <begin position="77"/>
        <end position="97"/>
    </location>
</feature>
<feature type="region of interest" description="Disordered" evidence="5">
    <location>
        <begin position="15"/>
        <end position="34"/>
    </location>
</feature>
<dbReference type="OMA" id="LQMIRMN"/>
<reference evidence="7 8" key="1">
    <citation type="journal article" date="2011" name="PLoS Genet.">
        <title>Genome sequencing and comparative transcriptomics of the model entomopathogenic fungi Metarhizium anisopliae and M. acridum.</title>
        <authorList>
            <person name="Gao Q."/>
            <person name="Jin K."/>
            <person name="Ying S.H."/>
            <person name="Zhang Y."/>
            <person name="Xiao G."/>
            <person name="Shang Y."/>
            <person name="Duan Z."/>
            <person name="Hu X."/>
            <person name="Xie X.Q."/>
            <person name="Zhou G."/>
            <person name="Peng G."/>
            <person name="Luo Z."/>
            <person name="Huang W."/>
            <person name="Wang B."/>
            <person name="Fang W."/>
            <person name="Wang S."/>
            <person name="Zhong Y."/>
            <person name="Ma L.J."/>
            <person name="St Leger R.J."/>
            <person name="Zhao G.P."/>
            <person name="Pei Y."/>
            <person name="Feng M.G."/>
            <person name="Xia Y."/>
            <person name="Wang C."/>
        </authorList>
    </citation>
    <scope>NUCLEOTIDE SEQUENCE [LARGE SCALE GENOMIC DNA]</scope>
    <source>
        <strain evidence="7 8">CQMa 102</strain>
    </source>
</reference>
<feature type="transmembrane region" description="Helical" evidence="6">
    <location>
        <begin position="139"/>
        <end position="159"/>
    </location>
</feature>
<dbReference type="PANTHER" id="PTHR20772:SF4">
    <property type="entry name" value="HYPOTHETICAL AMINO ACID TRANSPORTER (EUROFUNG)"/>
    <property type="match status" value="1"/>
</dbReference>
<evidence type="ECO:0000256" key="6">
    <source>
        <dbReference type="SAM" id="Phobius"/>
    </source>
</evidence>
<sequence>MSLAQHVTQADGFEYKFPPADERPSSNADQETLSVARVATPSKPEWQRMNFSPAGSDSEEAHIAAYKVSVAKRIVQVATAIAACWLSAGIVFGFAALKPVLVAEGVYSDLCHRSDDRLSHNSNPAAIVPCDEQDLRLNLFFTVASVTANVSSLLAGYILDQYGRRTCWIVACVLLLSGSLLMAVSFAIPKLDAYLVANVLLSLGGTFIFIPSFELANALPKFSGIIVAMTTGAFDASAAVFLLFRMVYEATGGRFSVAKFFFGYAMVPILILAAELSYMPQQSYHTISELEHKIEEAQDSSRDVHESDDDAEDAGELTRVQDARAAHRMAKLDQIESITGDSERRDERRRINEARQTASGVWGVMHGVPTRGQLLSPWFMLILLLTSIQMLRMNFFIATIRSQYRYMLGSDDFSARVNRFFDIALPVGGVVTTPFIGMLLNNYSIPTIVGFLTTFIIIIGTLNCLPYLWAGYVTVVGFVIFRPLYYSAISDYATKIFGFTTFGRIYGTLICVSGVINLAQSGLDALIHRALDGNPTPINVAFTVLGACTGAVLTIFVTIKARMLSEGDSTMPYMRDERRPLLLGDQGGYSG</sequence>
<dbReference type="Pfam" id="PF00083">
    <property type="entry name" value="Sugar_tr"/>
    <property type="match status" value="1"/>
</dbReference>
<feature type="transmembrane region" description="Helical" evidence="6">
    <location>
        <begin position="468"/>
        <end position="485"/>
    </location>
</feature>
<dbReference type="InParanoid" id="E9EG70"/>
<protein>
    <submittedName>
        <fullName evidence="7">MFS transporter</fullName>
    </submittedName>
</protein>
<evidence type="ECO:0000256" key="2">
    <source>
        <dbReference type="ARBA" id="ARBA00022692"/>
    </source>
</evidence>
<keyword evidence="4 6" id="KW-0472">Membrane</keyword>
<dbReference type="InterPro" id="IPR005828">
    <property type="entry name" value="MFS_sugar_transport-like"/>
</dbReference>
<feature type="transmembrane region" description="Helical" evidence="6">
    <location>
        <begin position="378"/>
        <end position="400"/>
    </location>
</feature>
<evidence type="ECO:0000256" key="4">
    <source>
        <dbReference type="ARBA" id="ARBA00023136"/>
    </source>
</evidence>
<evidence type="ECO:0000313" key="7">
    <source>
        <dbReference type="EMBL" id="EFY85108.1"/>
    </source>
</evidence>
<dbReference type="eggNOG" id="ENOG502QRYG">
    <property type="taxonomic scope" value="Eukaryota"/>
</dbReference>
<evidence type="ECO:0000313" key="8">
    <source>
        <dbReference type="Proteomes" id="UP000002499"/>
    </source>
</evidence>
<feature type="compositionally biased region" description="Acidic residues" evidence="5">
    <location>
        <begin position="306"/>
        <end position="315"/>
    </location>
</feature>
<dbReference type="GO" id="GO:0022857">
    <property type="term" value="F:transmembrane transporter activity"/>
    <property type="evidence" value="ECO:0007669"/>
    <property type="project" value="InterPro"/>
</dbReference>
<gene>
    <name evidence="7" type="ORF">MAC_08868</name>
</gene>
<proteinExistence type="predicted"/>
<feature type="transmembrane region" description="Helical" evidence="6">
    <location>
        <begin position="225"/>
        <end position="248"/>
    </location>
</feature>
<organism evidence="8">
    <name type="scientific">Metarhizium acridum (strain CQMa 102)</name>
    <dbReference type="NCBI Taxonomy" id="655827"/>
    <lineage>
        <taxon>Eukaryota</taxon>
        <taxon>Fungi</taxon>
        <taxon>Dikarya</taxon>
        <taxon>Ascomycota</taxon>
        <taxon>Pezizomycotina</taxon>
        <taxon>Sordariomycetes</taxon>
        <taxon>Hypocreomycetidae</taxon>
        <taxon>Hypocreales</taxon>
        <taxon>Clavicipitaceae</taxon>
        <taxon>Metarhizium</taxon>
    </lineage>
</organism>